<dbReference type="InterPro" id="IPR036388">
    <property type="entry name" value="WH-like_DNA-bd_sf"/>
</dbReference>
<dbReference type="EMBL" id="NPEX01000126">
    <property type="protein sequence ID" value="RAI42795.1"/>
    <property type="molecule type" value="Genomic_DNA"/>
</dbReference>
<dbReference type="CDD" id="cd05466">
    <property type="entry name" value="PBP2_LTTR_substrate"/>
    <property type="match status" value="1"/>
</dbReference>
<name>A0A327KYW1_9BRAD</name>
<keyword evidence="2" id="KW-0805">Transcription regulation</keyword>
<feature type="domain" description="HTH lysR-type" evidence="5">
    <location>
        <begin position="1"/>
        <end position="58"/>
    </location>
</feature>
<evidence type="ECO:0000259" key="5">
    <source>
        <dbReference type="PROSITE" id="PS50931"/>
    </source>
</evidence>
<comment type="caution">
    <text evidence="6">The sequence shown here is derived from an EMBL/GenBank/DDBJ whole genome shotgun (WGS) entry which is preliminary data.</text>
</comment>
<dbReference type="PROSITE" id="PS50931">
    <property type="entry name" value="HTH_LYSR"/>
    <property type="match status" value="1"/>
</dbReference>
<keyword evidence="3" id="KW-0238">DNA-binding</keyword>
<dbReference type="AlphaFoldDB" id="A0A327KYW1"/>
<dbReference type="InterPro" id="IPR000847">
    <property type="entry name" value="LysR_HTH_N"/>
</dbReference>
<evidence type="ECO:0000256" key="3">
    <source>
        <dbReference type="ARBA" id="ARBA00023125"/>
    </source>
</evidence>
<dbReference type="SUPFAM" id="SSF46785">
    <property type="entry name" value="Winged helix' DNA-binding domain"/>
    <property type="match status" value="1"/>
</dbReference>
<dbReference type="InterPro" id="IPR036390">
    <property type="entry name" value="WH_DNA-bd_sf"/>
</dbReference>
<protein>
    <submittedName>
        <fullName evidence="6">LysR family transcriptional regulator</fullName>
    </submittedName>
</protein>
<dbReference type="Gene3D" id="3.40.190.10">
    <property type="entry name" value="Periplasmic binding protein-like II"/>
    <property type="match status" value="2"/>
</dbReference>
<evidence type="ECO:0000256" key="1">
    <source>
        <dbReference type="ARBA" id="ARBA00009437"/>
    </source>
</evidence>
<dbReference type="PANTHER" id="PTHR30346">
    <property type="entry name" value="TRANSCRIPTIONAL DUAL REGULATOR HCAR-RELATED"/>
    <property type="match status" value="1"/>
</dbReference>
<keyword evidence="7" id="KW-1185">Reference proteome</keyword>
<dbReference type="Proteomes" id="UP000249130">
    <property type="component" value="Unassembled WGS sequence"/>
</dbReference>
<proteinExistence type="inferred from homology"/>
<dbReference type="InterPro" id="IPR005119">
    <property type="entry name" value="LysR_subst-bd"/>
</dbReference>
<dbReference type="Pfam" id="PF00126">
    <property type="entry name" value="HTH_1"/>
    <property type="match status" value="1"/>
</dbReference>
<accession>A0A327KYW1</accession>
<comment type="similarity">
    <text evidence="1">Belongs to the LysR transcriptional regulatory family.</text>
</comment>
<keyword evidence="4" id="KW-0804">Transcription</keyword>
<gene>
    <name evidence="6" type="ORF">CH341_17675</name>
</gene>
<evidence type="ECO:0000256" key="2">
    <source>
        <dbReference type="ARBA" id="ARBA00023015"/>
    </source>
</evidence>
<evidence type="ECO:0000313" key="7">
    <source>
        <dbReference type="Proteomes" id="UP000249130"/>
    </source>
</evidence>
<evidence type="ECO:0000256" key="4">
    <source>
        <dbReference type="ARBA" id="ARBA00023163"/>
    </source>
</evidence>
<dbReference type="PANTHER" id="PTHR30346:SF28">
    <property type="entry name" value="HTH-TYPE TRANSCRIPTIONAL REGULATOR CYNR"/>
    <property type="match status" value="1"/>
</dbReference>
<evidence type="ECO:0000313" key="6">
    <source>
        <dbReference type="EMBL" id="RAI42795.1"/>
    </source>
</evidence>
<dbReference type="FunFam" id="1.10.10.10:FF:000001">
    <property type="entry name" value="LysR family transcriptional regulator"/>
    <property type="match status" value="1"/>
</dbReference>
<dbReference type="Pfam" id="PF03466">
    <property type="entry name" value="LysR_substrate"/>
    <property type="match status" value="1"/>
</dbReference>
<dbReference type="SUPFAM" id="SSF53850">
    <property type="entry name" value="Periplasmic binding protein-like II"/>
    <property type="match status" value="1"/>
</dbReference>
<dbReference type="PRINTS" id="PR00039">
    <property type="entry name" value="HTHLYSR"/>
</dbReference>
<sequence>MEMHQIRYFLALAEVLNFTRAADLCNVSQPALTRAVKLLEEEFGGPLFHRERANTHLSELGRMVHPHLKQVYDEAHAAKQIALDAARLKKAPLRLGIMCTIAPNQLVELIGAIRMRHPGIELEISDRSARVLDTMLLEGDLDVAVYCLPGGAPDARLHVMPLYRERMLIVIPPNHALARRKAIRVRDLDGMSYINRANCEFNGYAGQFFRQQSVTCRTVYSSERDDWVLAMIRSGLGFGFMPELSVTDPAVIARPLIEPEFSRTINLCTVRGRPFAPAVGAFVREAMRVRWMGESAVAVAEIVAAHGSEAPVPAGD</sequence>
<dbReference type="OrthoDB" id="8208814at2"/>
<dbReference type="GO" id="GO:0003700">
    <property type="term" value="F:DNA-binding transcription factor activity"/>
    <property type="evidence" value="ECO:0007669"/>
    <property type="project" value="InterPro"/>
</dbReference>
<dbReference type="Gene3D" id="1.10.10.10">
    <property type="entry name" value="Winged helix-like DNA-binding domain superfamily/Winged helix DNA-binding domain"/>
    <property type="match status" value="1"/>
</dbReference>
<dbReference type="GO" id="GO:0003677">
    <property type="term" value="F:DNA binding"/>
    <property type="evidence" value="ECO:0007669"/>
    <property type="project" value="UniProtKB-KW"/>
</dbReference>
<dbReference type="GO" id="GO:0032993">
    <property type="term" value="C:protein-DNA complex"/>
    <property type="evidence" value="ECO:0007669"/>
    <property type="project" value="TreeGrafter"/>
</dbReference>
<dbReference type="RefSeq" id="WP_111420339.1">
    <property type="nucleotide sequence ID" value="NZ_NPEX01000126.1"/>
</dbReference>
<organism evidence="6 7">
    <name type="scientific">Rhodoplanes roseus</name>
    <dbReference type="NCBI Taxonomy" id="29409"/>
    <lineage>
        <taxon>Bacteria</taxon>
        <taxon>Pseudomonadati</taxon>
        <taxon>Pseudomonadota</taxon>
        <taxon>Alphaproteobacteria</taxon>
        <taxon>Hyphomicrobiales</taxon>
        <taxon>Nitrobacteraceae</taxon>
        <taxon>Rhodoplanes</taxon>
    </lineage>
</organism>
<reference evidence="6 7" key="1">
    <citation type="submission" date="2017-07" db="EMBL/GenBank/DDBJ databases">
        <title>Draft Genome Sequences of Select Purple Nonsulfur Bacteria.</title>
        <authorList>
            <person name="Lasarre B."/>
            <person name="Mckinlay J.B."/>
        </authorList>
    </citation>
    <scope>NUCLEOTIDE SEQUENCE [LARGE SCALE GENOMIC DNA]</scope>
    <source>
        <strain evidence="6 7">DSM 5909</strain>
    </source>
</reference>